<evidence type="ECO:0000313" key="2">
    <source>
        <dbReference type="Proteomes" id="UP000033540"/>
    </source>
</evidence>
<reference evidence="1 2" key="1">
    <citation type="submission" date="2015-02" db="EMBL/GenBank/DDBJ databases">
        <title>Draft genome sequence of Aspergillus parasiticus SU-1.</title>
        <authorList>
            <person name="Yu J."/>
            <person name="Fedorova N."/>
            <person name="Yin Y."/>
            <person name="Losada L."/>
            <person name="Zafar N."/>
            <person name="Taujale R."/>
            <person name="Ehrlich K.C."/>
            <person name="Bhatnagar D."/>
            <person name="Cleveland T.E."/>
            <person name="Bennett J.W."/>
            <person name="Nierman W.C."/>
        </authorList>
    </citation>
    <scope>NUCLEOTIDE SEQUENCE [LARGE SCALE GENOMIC DNA]</scope>
    <source>
        <strain evidence="2">ATCC 56775 / NRRL 5862 / SRRC 143 / SU-1</strain>
    </source>
</reference>
<protein>
    <submittedName>
        <fullName evidence="1">Uncharacterized protein</fullName>
    </submittedName>
</protein>
<gene>
    <name evidence="1" type="ORF">P875_00064695</name>
</gene>
<sequence length="84" mass="9350">MSSLEPGRYHIKSQLSGLYFTALPSPGFLVAQPEKGEPFEFRPAGPHFAIYLYGLPIGIGDDKVVLQTETLWRVTKVEGQDAWV</sequence>
<dbReference type="EMBL" id="JZEE01000541">
    <property type="protein sequence ID" value="KJK63804.1"/>
    <property type="molecule type" value="Genomic_DNA"/>
</dbReference>
<dbReference type="Proteomes" id="UP000033540">
    <property type="component" value="Unassembled WGS sequence"/>
</dbReference>
<comment type="caution">
    <text evidence="1">The sequence shown here is derived from an EMBL/GenBank/DDBJ whole genome shotgun (WGS) entry which is preliminary data.</text>
</comment>
<dbReference type="AlphaFoldDB" id="A0A0F0I7S5"/>
<evidence type="ECO:0000313" key="1">
    <source>
        <dbReference type="EMBL" id="KJK63804.1"/>
    </source>
</evidence>
<accession>A0A0F0I7S5</accession>
<proteinExistence type="predicted"/>
<organism evidence="1 2">
    <name type="scientific">Aspergillus parasiticus (strain ATCC 56775 / NRRL 5862 / SRRC 143 / SU-1)</name>
    <dbReference type="NCBI Taxonomy" id="1403190"/>
    <lineage>
        <taxon>Eukaryota</taxon>
        <taxon>Fungi</taxon>
        <taxon>Dikarya</taxon>
        <taxon>Ascomycota</taxon>
        <taxon>Pezizomycotina</taxon>
        <taxon>Eurotiomycetes</taxon>
        <taxon>Eurotiomycetidae</taxon>
        <taxon>Eurotiales</taxon>
        <taxon>Aspergillaceae</taxon>
        <taxon>Aspergillus</taxon>
        <taxon>Aspergillus subgen. Circumdati</taxon>
    </lineage>
</organism>
<dbReference type="OrthoDB" id="3439489at2759"/>
<name>A0A0F0I7S5_ASPPU</name>